<accession>A0A1I6SLS7</accession>
<evidence type="ECO:0000313" key="3">
    <source>
        <dbReference type="Proteomes" id="UP000199199"/>
    </source>
</evidence>
<keyword evidence="1" id="KW-0812">Transmembrane</keyword>
<keyword evidence="1" id="KW-0472">Membrane</keyword>
<name>A0A1I6SLS7_9EURY</name>
<dbReference type="RefSeq" id="WP_245779447.1">
    <property type="nucleotide sequence ID" value="NZ_FOZS01000002.1"/>
</dbReference>
<proteinExistence type="predicted"/>
<sequence length="156" mass="16714">MSTPLKRFLVMLGGSIVAAAVLTVFLAPENIVMATSTFLVVMVAGTMLSYVIGYLGTSWDDTAYTEYDTAGEPPEDHTEAAQVDVEEFRWMLREGIGVAIASLFGLLLLAVFMLEGTRISESAGFTTGEIESVTLIAVLAVALGVIGLWSWRGETN</sequence>
<feature type="transmembrane region" description="Helical" evidence="1">
    <location>
        <begin position="7"/>
        <end position="27"/>
    </location>
</feature>
<evidence type="ECO:0000313" key="2">
    <source>
        <dbReference type="EMBL" id="SFS77912.1"/>
    </source>
</evidence>
<keyword evidence="3" id="KW-1185">Reference proteome</keyword>
<organism evidence="2 3">
    <name type="scientific">Halostagnicola kamekurae</name>
    <dbReference type="NCBI Taxonomy" id="619731"/>
    <lineage>
        <taxon>Archaea</taxon>
        <taxon>Methanobacteriati</taxon>
        <taxon>Methanobacteriota</taxon>
        <taxon>Stenosarchaea group</taxon>
        <taxon>Halobacteria</taxon>
        <taxon>Halobacteriales</taxon>
        <taxon>Natrialbaceae</taxon>
        <taxon>Halostagnicola</taxon>
    </lineage>
</organism>
<dbReference type="AlphaFoldDB" id="A0A1I6SLS7"/>
<protein>
    <submittedName>
        <fullName evidence="2">Uncharacterized protein</fullName>
    </submittedName>
</protein>
<feature type="transmembrane region" description="Helical" evidence="1">
    <location>
        <begin position="96"/>
        <end position="114"/>
    </location>
</feature>
<dbReference type="Proteomes" id="UP000199199">
    <property type="component" value="Unassembled WGS sequence"/>
</dbReference>
<feature type="transmembrane region" description="Helical" evidence="1">
    <location>
        <begin position="134"/>
        <end position="151"/>
    </location>
</feature>
<dbReference type="EMBL" id="FOZS01000002">
    <property type="protein sequence ID" value="SFS77912.1"/>
    <property type="molecule type" value="Genomic_DNA"/>
</dbReference>
<gene>
    <name evidence="2" type="ORF">SAMN04488556_2774</name>
</gene>
<keyword evidence="1" id="KW-1133">Transmembrane helix</keyword>
<feature type="transmembrane region" description="Helical" evidence="1">
    <location>
        <begin position="33"/>
        <end position="55"/>
    </location>
</feature>
<evidence type="ECO:0000256" key="1">
    <source>
        <dbReference type="SAM" id="Phobius"/>
    </source>
</evidence>
<reference evidence="3" key="1">
    <citation type="submission" date="2016-10" db="EMBL/GenBank/DDBJ databases">
        <authorList>
            <person name="Varghese N."/>
            <person name="Submissions S."/>
        </authorList>
    </citation>
    <scope>NUCLEOTIDE SEQUENCE [LARGE SCALE GENOMIC DNA]</scope>
    <source>
        <strain evidence="3">DSM 22427</strain>
    </source>
</reference>